<accession>A0A2D4P4U0</accession>
<protein>
    <submittedName>
        <fullName evidence="1">Uncharacterized protein</fullName>
    </submittedName>
</protein>
<evidence type="ECO:0000313" key="1">
    <source>
        <dbReference type="EMBL" id="LAB52578.1"/>
    </source>
</evidence>
<reference evidence="1" key="2">
    <citation type="submission" date="2017-11" db="EMBL/GenBank/DDBJ databases">
        <title>Coralsnake Venomics: Analyses of Venom Gland Transcriptomes and Proteomes of Six Brazilian Taxa.</title>
        <authorList>
            <person name="Aird S.D."/>
            <person name="Jorge da Silva N."/>
            <person name="Qiu L."/>
            <person name="Villar-Briones A."/>
            <person name="Aparecida-Saddi V."/>
            <person name="Campos-Telles M.P."/>
            <person name="Grau M."/>
            <person name="Mikheyev A.S."/>
        </authorList>
    </citation>
    <scope>NUCLEOTIDE SEQUENCE</scope>
    <source>
        <tissue evidence="1">Venom_gland</tissue>
    </source>
</reference>
<sequence>MTVETLQHSPRLFRAPQARSSQAFRLWSHLPSKDISVIVSLPAFAENRGLMYCEIFCNLALKTSILCKLRPGHLQMEGRLWSFRPFLRLPIPCRSLQGDCVPVGFSSPLQKSRAWEERVHPSEALFLFYRQRFFAKSCQTYRNAILKCFANKKVSSRGHVQLLRVAFLVPEDSSG</sequence>
<dbReference type="AlphaFoldDB" id="A0A2D4P4U0"/>
<reference evidence="1" key="1">
    <citation type="submission" date="2017-07" db="EMBL/GenBank/DDBJ databases">
        <authorList>
            <person name="Mikheyev A."/>
            <person name="Grau M."/>
        </authorList>
    </citation>
    <scope>NUCLEOTIDE SEQUENCE</scope>
    <source>
        <tissue evidence="1">Venom_gland</tissue>
    </source>
</reference>
<dbReference type="EMBL" id="IACN01039152">
    <property type="protein sequence ID" value="LAB52578.1"/>
    <property type="molecule type" value="Transcribed_RNA"/>
</dbReference>
<organism evidence="1">
    <name type="scientific">Micrurus surinamensis</name>
    <name type="common">Surinam coral snake</name>
    <dbReference type="NCBI Taxonomy" id="129470"/>
    <lineage>
        <taxon>Eukaryota</taxon>
        <taxon>Metazoa</taxon>
        <taxon>Chordata</taxon>
        <taxon>Craniata</taxon>
        <taxon>Vertebrata</taxon>
        <taxon>Euteleostomi</taxon>
        <taxon>Lepidosauria</taxon>
        <taxon>Squamata</taxon>
        <taxon>Bifurcata</taxon>
        <taxon>Unidentata</taxon>
        <taxon>Episquamata</taxon>
        <taxon>Toxicofera</taxon>
        <taxon>Serpentes</taxon>
        <taxon>Colubroidea</taxon>
        <taxon>Elapidae</taxon>
        <taxon>Elapinae</taxon>
        <taxon>Micrurus</taxon>
    </lineage>
</organism>
<name>A0A2D4P4U0_MICSU</name>
<proteinExistence type="predicted"/>